<keyword evidence="1" id="KW-0723">Serine/threonine-protein kinase</keyword>
<evidence type="ECO:0000256" key="1">
    <source>
        <dbReference type="ARBA" id="ARBA00022527"/>
    </source>
</evidence>
<feature type="compositionally biased region" description="Basic and acidic residues" evidence="7">
    <location>
        <begin position="837"/>
        <end position="862"/>
    </location>
</feature>
<feature type="compositionally biased region" description="Polar residues" evidence="7">
    <location>
        <begin position="826"/>
        <end position="836"/>
    </location>
</feature>
<dbReference type="SMART" id="SM00220">
    <property type="entry name" value="S_TKc"/>
    <property type="match status" value="1"/>
</dbReference>
<keyword evidence="4 9" id="KW-0418">Kinase</keyword>
<dbReference type="GO" id="GO:0016301">
    <property type="term" value="F:kinase activity"/>
    <property type="evidence" value="ECO:0007669"/>
    <property type="project" value="UniProtKB-KW"/>
</dbReference>
<evidence type="ECO:0000259" key="8">
    <source>
        <dbReference type="PROSITE" id="PS50011"/>
    </source>
</evidence>
<dbReference type="SUPFAM" id="SSF56112">
    <property type="entry name" value="Protein kinase-like (PK-like)"/>
    <property type="match status" value="1"/>
</dbReference>
<proteinExistence type="predicted"/>
<dbReference type="InterPro" id="IPR017441">
    <property type="entry name" value="Protein_kinase_ATP_BS"/>
</dbReference>
<evidence type="ECO:0000256" key="7">
    <source>
        <dbReference type="SAM" id="MobiDB-lite"/>
    </source>
</evidence>
<dbReference type="CDD" id="cd14008">
    <property type="entry name" value="STKc_LKB1_CaMKK"/>
    <property type="match status" value="1"/>
</dbReference>
<keyword evidence="10" id="KW-1185">Reference proteome</keyword>
<feature type="compositionally biased region" description="Polar residues" evidence="7">
    <location>
        <begin position="762"/>
        <end position="771"/>
    </location>
</feature>
<feature type="compositionally biased region" description="Basic and acidic residues" evidence="7">
    <location>
        <begin position="871"/>
        <end position="880"/>
    </location>
</feature>
<dbReference type="Pfam" id="PF00069">
    <property type="entry name" value="Pkinase"/>
    <property type="match status" value="1"/>
</dbReference>
<dbReference type="InterPro" id="IPR008271">
    <property type="entry name" value="Ser/Thr_kinase_AS"/>
</dbReference>
<gene>
    <name evidence="9" type="primary">SAK1</name>
    <name evidence="9" type="ORF">FIM1_1560</name>
</gene>
<feature type="region of interest" description="Disordered" evidence="7">
    <location>
        <begin position="822"/>
        <end position="884"/>
    </location>
</feature>
<organism evidence="9 10">
    <name type="scientific">Kluyveromyces marxianus</name>
    <name type="common">Yeast</name>
    <name type="synonym">Candida kefyr</name>
    <dbReference type="NCBI Taxonomy" id="4911"/>
    <lineage>
        <taxon>Eukaryota</taxon>
        <taxon>Fungi</taxon>
        <taxon>Dikarya</taxon>
        <taxon>Ascomycota</taxon>
        <taxon>Saccharomycotina</taxon>
        <taxon>Saccharomycetes</taxon>
        <taxon>Saccharomycetales</taxon>
        <taxon>Saccharomycetaceae</taxon>
        <taxon>Kluyveromyces</taxon>
    </lineage>
</organism>
<dbReference type="Gene3D" id="1.10.510.10">
    <property type="entry name" value="Transferase(Phosphotransferase) domain 1"/>
    <property type="match status" value="1"/>
</dbReference>
<feature type="region of interest" description="Disordered" evidence="7">
    <location>
        <begin position="988"/>
        <end position="1047"/>
    </location>
</feature>
<protein>
    <submittedName>
        <fullName evidence="9">Serine/threonine-protein kinase PAK1</fullName>
    </submittedName>
</protein>
<feature type="region of interest" description="Disordered" evidence="7">
    <location>
        <begin position="49"/>
        <end position="88"/>
    </location>
</feature>
<feature type="compositionally biased region" description="Basic and acidic residues" evidence="7">
    <location>
        <begin position="1011"/>
        <end position="1026"/>
    </location>
</feature>
<evidence type="ECO:0000256" key="5">
    <source>
        <dbReference type="ARBA" id="ARBA00022840"/>
    </source>
</evidence>
<evidence type="ECO:0000256" key="3">
    <source>
        <dbReference type="ARBA" id="ARBA00022741"/>
    </source>
</evidence>
<evidence type="ECO:0000313" key="10">
    <source>
        <dbReference type="Proteomes" id="UP000422736"/>
    </source>
</evidence>
<feature type="compositionally biased region" description="Low complexity" evidence="7">
    <location>
        <begin position="62"/>
        <end position="83"/>
    </location>
</feature>
<dbReference type="Proteomes" id="UP000422736">
    <property type="component" value="Chromosome 2"/>
</dbReference>
<evidence type="ECO:0000256" key="6">
    <source>
        <dbReference type="PROSITE-ProRule" id="PRU10141"/>
    </source>
</evidence>
<sequence>MQAAYGKQDKDDKTVATEVGYRESLSLSNASSTDSLDLLLERQRQRQLNHPLHQRHIGPVLSAEKGSGSNSSAGGKAGSGSRSTFDPVKETNTVSLEYDPISKRKVLNTYEIIEELGHGQHGKVKLARDLVTKQLVAIKIVDRHKKRSFSDRWASRLKNPQSGIEDEKIKREIAIMKKCHHEHVVKLIEVLDDVKSRKIYLVLEYCSRGEIKWCPGDIIETKARGPPLLSFQRTREIFRGVLSGLEYLHFQGIIHRDIKPANLLLSEDGTVKISDFGVSIAFSSDNSSDSLNELELAKTAGTPAFFAPEICLVGDSIEKLDIDPNNKEPLISFPIDIWAMGVTLHCLLFGKLPFISEFELELFEKIVNERLSFAAFKDAAKLSVSQIQSEEEYEAAKDLLEKLLEKNPRKRISILESKMHPWVCWDFNNLTSLNDEEKALKLKEKLRFQRSPIDEVEQISISEHELDTAVGGIGHKLKHKMQKVLPSLKRNQHPKLSAEGSEFNGIHSDPLFGENLKTYASCTDNGNLILSEEAENLRNNVNTSTNNNNSNISPFSQPKKDISAREIFQQELQRFDDKRNPDSIVSLPVNSSFASLDSFYIDNFATRRVNDNPFSGTHNQSYMVDNFERPIPNYLPKNNSNGRVPTQNSFRIPSPSALQIDSLTMSSGISGRNMRNSLHSPVLSPTGAFNRRSSNDFPNAAISNRLRKPVVLPPQDKIQSNTPTDQRSFQDNIKKSPVISQFEKRTRKSNIVFEGLQESDGESQSTTSQIDHGNVFHVGGESDQESRMDDGFYLSDSHSDAESLPFQFGIDSEHGSVLSLRDLSGSRRNSMPSYNDATDRHFPHASGKESKSHSEISEDDFGRTLGSDQTLSRERGDSTDKNFAIPSSAFVDSYTEMEEVPPEMLCLIPETQSQMESSSTHTRSSSRGYCQNVTIPVLPTTQESSFDHIVTMNNSNKAKTLLQNVLSSSNTTRTKSFSNLFQHRTPYNESDQIPASSFINPHLSQNNAGSHDTKHNSRLNDHEVQGRFRSKSVSVGLLAENQEKNRK</sequence>
<feature type="region of interest" description="Disordered" evidence="7">
    <location>
        <begin position="753"/>
        <end position="796"/>
    </location>
</feature>
<accession>A0ABX6ESQ0</accession>
<evidence type="ECO:0000256" key="2">
    <source>
        <dbReference type="ARBA" id="ARBA00022679"/>
    </source>
</evidence>
<dbReference type="PANTHER" id="PTHR43895:SF152">
    <property type="entry name" value="SERINE_THREONINE-PROTEIN KINASE TOS3"/>
    <property type="match status" value="1"/>
</dbReference>
<dbReference type="InterPro" id="IPR000719">
    <property type="entry name" value="Prot_kinase_dom"/>
</dbReference>
<reference evidence="9 10" key="2">
    <citation type="submission" date="2019-11" db="EMBL/GenBank/DDBJ databases">
        <authorList>
            <person name="Lu H."/>
        </authorList>
    </citation>
    <scope>NUCLEOTIDE SEQUENCE [LARGE SCALE GENOMIC DNA]</scope>
    <source>
        <strain evidence="9 10">FIM1</strain>
    </source>
</reference>
<dbReference type="InterPro" id="IPR011009">
    <property type="entry name" value="Kinase-like_dom_sf"/>
</dbReference>
<evidence type="ECO:0000313" key="9">
    <source>
        <dbReference type="EMBL" id="QGN14886.1"/>
    </source>
</evidence>
<feature type="binding site" evidence="6">
    <location>
        <position position="139"/>
    </location>
    <ligand>
        <name>ATP</name>
        <dbReference type="ChEBI" id="CHEBI:30616"/>
    </ligand>
</feature>
<name>A0ABX6ESQ0_KLUMA</name>
<dbReference type="PANTHER" id="PTHR43895">
    <property type="entry name" value="CALCIUM/CALMODULIN-DEPENDENT PROTEIN KINASE KINASE-RELATED"/>
    <property type="match status" value="1"/>
</dbReference>
<dbReference type="PROSITE" id="PS00107">
    <property type="entry name" value="PROTEIN_KINASE_ATP"/>
    <property type="match status" value="1"/>
</dbReference>
<keyword evidence="3 6" id="KW-0547">Nucleotide-binding</keyword>
<dbReference type="EMBL" id="CP015055">
    <property type="protein sequence ID" value="QGN14886.1"/>
    <property type="molecule type" value="Genomic_DNA"/>
</dbReference>
<reference evidence="9 10" key="1">
    <citation type="submission" date="2016-03" db="EMBL/GenBank/DDBJ databases">
        <title>How can Kluyveromyces marxianus grow so fast - potential evolutionary course in Saccharomyces Complex revealed by comparative genomics.</title>
        <authorList>
            <person name="Mo W."/>
            <person name="Lu W."/>
            <person name="Yang X."/>
            <person name="Qi J."/>
            <person name="Lv H."/>
        </authorList>
    </citation>
    <scope>NUCLEOTIDE SEQUENCE [LARGE SCALE GENOMIC DNA]</scope>
    <source>
        <strain evidence="9 10">FIM1</strain>
    </source>
</reference>
<evidence type="ECO:0000256" key="4">
    <source>
        <dbReference type="ARBA" id="ARBA00022777"/>
    </source>
</evidence>
<keyword evidence="2" id="KW-0808">Transferase</keyword>
<dbReference type="PROSITE" id="PS50011">
    <property type="entry name" value="PROTEIN_KINASE_DOM"/>
    <property type="match status" value="1"/>
</dbReference>
<feature type="domain" description="Protein kinase" evidence="8">
    <location>
        <begin position="110"/>
        <end position="423"/>
    </location>
</feature>
<keyword evidence="5 6" id="KW-0067">ATP-binding</keyword>
<dbReference type="PROSITE" id="PS00108">
    <property type="entry name" value="PROTEIN_KINASE_ST"/>
    <property type="match status" value="1"/>
</dbReference>
<feature type="compositionally biased region" description="Polar residues" evidence="7">
    <location>
        <begin position="988"/>
        <end position="1010"/>
    </location>
</feature>